<feature type="transmembrane region" description="Helical" evidence="7">
    <location>
        <begin position="133"/>
        <end position="158"/>
    </location>
</feature>
<dbReference type="Proteomes" id="UP000604765">
    <property type="component" value="Unassembled WGS sequence"/>
</dbReference>
<evidence type="ECO:0000256" key="6">
    <source>
        <dbReference type="ARBA" id="ARBA00023136"/>
    </source>
</evidence>
<protein>
    <submittedName>
        <fullName evidence="9">MFS transporter</fullName>
    </submittedName>
</protein>
<accession>A0ABQ3VY91</accession>
<evidence type="ECO:0000259" key="8">
    <source>
        <dbReference type="PROSITE" id="PS50850"/>
    </source>
</evidence>
<feature type="transmembrane region" description="Helical" evidence="7">
    <location>
        <begin position="196"/>
        <end position="214"/>
    </location>
</feature>
<gene>
    <name evidence="9" type="ORF">YK48G_12950</name>
</gene>
<keyword evidence="3" id="KW-1003">Cell membrane</keyword>
<dbReference type="InterPro" id="IPR020846">
    <property type="entry name" value="MFS_dom"/>
</dbReference>
<evidence type="ECO:0000256" key="1">
    <source>
        <dbReference type="ARBA" id="ARBA00004651"/>
    </source>
</evidence>
<evidence type="ECO:0000256" key="2">
    <source>
        <dbReference type="ARBA" id="ARBA00022448"/>
    </source>
</evidence>
<proteinExistence type="predicted"/>
<evidence type="ECO:0000256" key="5">
    <source>
        <dbReference type="ARBA" id="ARBA00022989"/>
    </source>
</evidence>
<dbReference type="PROSITE" id="PS50850">
    <property type="entry name" value="MFS"/>
    <property type="match status" value="1"/>
</dbReference>
<organism evidence="9 10">
    <name type="scientific">Lentilactobacillus fungorum</name>
    <dbReference type="NCBI Taxonomy" id="2201250"/>
    <lineage>
        <taxon>Bacteria</taxon>
        <taxon>Bacillati</taxon>
        <taxon>Bacillota</taxon>
        <taxon>Bacilli</taxon>
        <taxon>Lactobacillales</taxon>
        <taxon>Lactobacillaceae</taxon>
        <taxon>Lentilactobacillus</taxon>
    </lineage>
</organism>
<dbReference type="CDD" id="cd17321">
    <property type="entry name" value="MFS_MMR_MDR_like"/>
    <property type="match status" value="1"/>
</dbReference>
<name>A0ABQ3VY91_9LACO</name>
<feature type="transmembrane region" description="Helical" evidence="7">
    <location>
        <begin position="104"/>
        <end position="121"/>
    </location>
</feature>
<dbReference type="Gene3D" id="1.20.1250.20">
    <property type="entry name" value="MFS general substrate transporter like domains"/>
    <property type="match status" value="1"/>
</dbReference>
<feature type="transmembrane region" description="Helical" evidence="7">
    <location>
        <begin position="220"/>
        <end position="243"/>
    </location>
</feature>
<dbReference type="PRINTS" id="PR01036">
    <property type="entry name" value="TCRTETB"/>
</dbReference>
<sequence length="584" mass="63895">MLNKIKYILPVLLIGNLLCMMDVSIMTIVLPEIQTAFNESLTNLSWALNVYTIVFASFIIPFGRLAEKIGRNKFVFAGLIIFAAGSLLSGMAPTLSFMLVARGIQSLGAAIIIPTSMVIGLEISNQQNRNKIVAALAGVQGLAVALGPSIGGLVAQYWGWRWVFFINVPLIILDLIIFPAVLPLKNESTQSAPVDWGGAFLSITMLFSLSLGLIKGNAWGWHSPIILSLFAASFVSFIGFILLERHLKLPMINLRLFHSRNFDGASISLVLCNFFLGGMAVLIPTFLTRVHGQSELGAALLITPYSVAVMFSVIFTSLLVKKINNKLLIGLGFTLIGTSYYLLATMNLDHGYQPLILAAIVLGIGYGLVAATANILAVADFHGSILTASQSVANVLRQVGMVLSIAIFMTVLSSNINSAKKNTLAYGSQQITSLHLANSAKEKMSRKLHKRLNPNSNNITKVKGSLKFKGIKISKEKQLTLINRAYHRQLALVAAKENLPTKLVPQRLKLEISRGVSSQVKQLLVKKVSQTNHQLKKWIQHVKNHLKKRLNVAFLSVYGSLAWLPFVSLLIIPIFKFKSPDTVD</sequence>
<feature type="transmembrane region" description="Helical" evidence="7">
    <location>
        <begin position="74"/>
        <end position="92"/>
    </location>
</feature>
<comment type="subcellular location">
    <subcellularLocation>
        <location evidence="1">Cell membrane</location>
        <topology evidence="1">Multi-pass membrane protein</topology>
    </subcellularLocation>
</comment>
<feature type="transmembrane region" description="Helical" evidence="7">
    <location>
        <begin position="164"/>
        <end position="184"/>
    </location>
</feature>
<keyword evidence="4 7" id="KW-0812">Transmembrane</keyword>
<feature type="transmembrane region" description="Helical" evidence="7">
    <location>
        <begin position="299"/>
        <end position="320"/>
    </location>
</feature>
<keyword evidence="5 7" id="KW-1133">Transmembrane helix</keyword>
<feature type="transmembrane region" description="Helical" evidence="7">
    <location>
        <begin position="327"/>
        <end position="343"/>
    </location>
</feature>
<evidence type="ECO:0000313" key="9">
    <source>
        <dbReference type="EMBL" id="GHP13870.1"/>
    </source>
</evidence>
<keyword evidence="6 7" id="KW-0472">Membrane</keyword>
<feature type="transmembrane region" description="Helical" evidence="7">
    <location>
        <begin position="355"/>
        <end position="379"/>
    </location>
</feature>
<keyword evidence="2" id="KW-0813">Transport</keyword>
<feature type="transmembrane region" description="Helical" evidence="7">
    <location>
        <begin position="264"/>
        <end position="287"/>
    </location>
</feature>
<dbReference type="RefSeq" id="WP_203629893.1">
    <property type="nucleotide sequence ID" value="NZ_BNJR01000012.1"/>
</dbReference>
<dbReference type="Pfam" id="PF07690">
    <property type="entry name" value="MFS_1"/>
    <property type="match status" value="1"/>
</dbReference>
<dbReference type="PANTHER" id="PTHR42718:SF46">
    <property type="entry name" value="BLR6921 PROTEIN"/>
    <property type="match status" value="1"/>
</dbReference>
<dbReference type="InterPro" id="IPR011701">
    <property type="entry name" value="MFS"/>
</dbReference>
<dbReference type="SUPFAM" id="SSF103473">
    <property type="entry name" value="MFS general substrate transporter"/>
    <property type="match status" value="1"/>
</dbReference>
<evidence type="ECO:0000256" key="4">
    <source>
        <dbReference type="ARBA" id="ARBA00022692"/>
    </source>
</evidence>
<evidence type="ECO:0000313" key="10">
    <source>
        <dbReference type="Proteomes" id="UP000604765"/>
    </source>
</evidence>
<evidence type="ECO:0000256" key="3">
    <source>
        <dbReference type="ARBA" id="ARBA00022475"/>
    </source>
</evidence>
<reference evidence="9 10" key="1">
    <citation type="journal article" date="2021" name="Int. J. Syst. Evol. Microbiol.">
        <title>Lentilactobacillus fungorum sp. nov., isolated from spent mushroom substrates.</title>
        <authorList>
            <person name="Tohno M."/>
            <person name="Tanizawa Y."/>
            <person name="Kojima Y."/>
            <person name="Sakamoto M."/>
            <person name="Ohkuma M."/>
            <person name="Kobayashi H."/>
        </authorList>
    </citation>
    <scope>NUCLEOTIDE SEQUENCE [LARGE SCALE GENOMIC DNA]</scope>
    <source>
        <strain evidence="9 10">YK48G</strain>
    </source>
</reference>
<evidence type="ECO:0000256" key="7">
    <source>
        <dbReference type="SAM" id="Phobius"/>
    </source>
</evidence>
<dbReference type="InterPro" id="IPR036259">
    <property type="entry name" value="MFS_trans_sf"/>
</dbReference>
<comment type="caution">
    <text evidence="9">The sequence shown here is derived from an EMBL/GenBank/DDBJ whole genome shotgun (WGS) entry which is preliminary data.</text>
</comment>
<feature type="transmembrane region" description="Helical" evidence="7">
    <location>
        <begin position="552"/>
        <end position="575"/>
    </location>
</feature>
<feature type="transmembrane region" description="Helical" evidence="7">
    <location>
        <begin position="43"/>
        <end position="62"/>
    </location>
</feature>
<feature type="domain" description="Major facilitator superfamily (MFS) profile" evidence="8">
    <location>
        <begin position="8"/>
        <end position="445"/>
    </location>
</feature>
<keyword evidence="10" id="KW-1185">Reference proteome</keyword>
<dbReference type="Gene3D" id="1.20.1720.10">
    <property type="entry name" value="Multidrug resistance protein D"/>
    <property type="match status" value="1"/>
</dbReference>
<feature type="transmembrane region" description="Helical" evidence="7">
    <location>
        <begin position="7"/>
        <end position="31"/>
    </location>
</feature>
<dbReference type="PANTHER" id="PTHR42718">
    <property type="entry name" value="MAJOR FACILITATOR SUPERFAMILY MULTIDRUG TRANSPORTER MFSC"/>
    <property type="match status" value="1"/>
</dbReference>
<dbReference type="EMBL" id="BNJR01000012">
    <property type="protein sequence ID" value="GHP13870.1"/>
    <property type="molecule type" value="Genomic_DNA"/>
</dbReference>